<evidence type="ECO:0000313" key="2">
    <source>
        <dbReference type="EMBL" id="MBA4666748.1"/>
    </source>
</evidence>
<proteinExistence type="predicted"/>
<organism evidence="2">
    <name type="scientific">Opuntia streptacantha</name>
    <name type="common">Prickly pear cactus</name>
    <name type="synonym">Opuntia cardona</name>
    <dbReference type="NCBI Taxonomy" id="393608"/>
    <lineage>
        <taxon>Eukaryota</taxon>
        <taxon>Viridiplantae</taxon>
        <taxon>Streptophyta</taxon>
        <taxon>Embryophyta</taxon>
        <taxon>Tracheophyta</taxon>
        <taxon>Spermatophyta</taxon>
        <taxon>Magnoliopsida</taxon>
        <taxon>eudicotyledons</taxon>
        <taxon>Gunneridae</taxon>
        <taxon>Pentapetalae</taxon>
        <taxon>Caryophyllales</taxon>
        <taxon>Cactineae</taxon>
        <taxon>Cactaceae</taxon>
        <taxon>Opuntioideae</taxon>
        <taxon>Opuntia</taxon>
    </lineage>
</organism>
<keyword evidence="1" id="KW-0812">Transmembrane</keyword>
<sequence length="118" mass="13684">MMENGHWLMSGHWTLLQSHMNGGSWSLKVKSHHHACMQQQVHALMVFFYFVEGEMQTVCHWQVPMDLLSIEMGGGNGQSLPVFHHLHDINMLQYLLMQGFMCLEVLLVVGVWWKTHPV</sequence>
<reference evidence="2" key="1">
    <citation type="journal article" date="2013" name="J. Plant Res.">
        <title>Effect of fungi and light on seed germination of three Opuntia species from semiarid lands of central Mexico.</title>
        <authorList>
            <person name="Delgado-Sanchez P."/>
            <person name="Jimenez-Bremont J.F."/>
            <person name="Guerrero-Gonzalez Mde L."/>
            <person name="Flores J."/>
        </authorList>
    </citation>
    <scope>NUCLEOTIDE SEQUENCE</scope>
    <source>
        <tissue evidence="2">Cladode</tissue>
    </source>
</reference>
<dbReference type="EMBL" id="GISG01232599">
    <property type="protein sequence ID" value="MBA4666748.1"/>
    <property type="molecule type" value="Transcribed_RNA"/>
</dbReference>
<reference evidence="2" key="2">
    <citation type="submission" date="2020-07" db="EMBL/GenBank/DDBJ databases">
        <authorList>
            <person name="Vera ALvarez R."/>
            <person name="Arias-Moreno D.M."/>
            <person name="Jimenez-Jacinto V."/>
            <person name="Jimenez-Bremont J.F."/>
            <person name="Swaminathan K."/>
            <person name="Moose S.P."/>
            <person name="Guerrero-Gonzalez M.L."/>
            <person name="Marino-Ramirez L."/>
            <person name="Landsman D."/>
            <person name="Rodriguez-Kessler M."/>
            <person name="Delgado-Sanchez P."/>
        </authorList>
    </citation>
    <scope>NUCLEOTIDE SEQUENCE</scope>
    <source>
        <tissue evidence="2">Cladode</tissue>
    </source>
</reference>
<keyword evidence="1" id="KW-0472">Membrane</keyword>
<dbReference type="AlphaFoldDB" id="A0A7C9ENW9"/>
<feature type="transmembrane region" description="Helical" evidence="1">
    <location>
        <begin position="94"/>
        <end position="113"/>
    </location>
</feature>
<evidence type="ECO:0000256" key="1">
    <source>
        <dbReference type="SAM" id="Phobius"/>
    </source>
</evidence>
<accession>A0A7C9ENW9</accession>
<name>A0A7C9ENW9_OPUST</name>
<keyword evidence="1" id="KW-1133">Transmembrane helix</keyword>
<protein>
    <submittedName>
        <fullName evidence="2">Uncharacterized protein</fullName>
    </submittedName>
</protein>